<comment type="caution">
    <text evidence="1">The sequence shown here is derived from an EMBL/GenBank/DDBJ whole genome shotgun (WGS) entry which is preliminary data.</text>
</comment>
<dbReference type="AlphaFoldDB" id="X6LU55"/>
<sequence>MNTKIIHFIKIIRLGKKQKKGVRAKVQKTEPRKAKGTERMMNDIISYSKADNEIQLKEESKRATDGESKLVEELSDEISHNSIGYICGHDVCSSMGCYPNSIEWSGQNVLSVMHGPFISIIDINYLYKGKPLERTMLECKNDISLGLNGGLGHIHVIPSILSDCHLEKINTNDDNNNNNFESLSPLLFTQMKWCPNENNDNHRVFKNSGLICVLQSDYSIFVYGQIPLLWNTNLHMSTHCITPQFTSVAAINQCIQPR</sequence>
<reference evidence="1 2" key="1">
    <citation type="journal article" date="2013" name="Curr. Biol.">
        <title>The Genome of the Foraminiferan Reticulomyxa filosa.</title>
        <authorList>
            <person name="Glockner G."/>
            <person name="Hulsmann N."/>
            <person name="Schleicher M."/>
            <person name="Noegel A.A."/>
            <person name="Eichinger L."/>
            <person name="Gallinger C."/>
            <person name="Pawlowski J."/>
            <person name="Sierra R."/>
            <person name="Euteneuer U."/>
            <person name="Pillet L."/>
            <person name="Moustafa A."/>
            <person name="Platzer M."/>
            <person name="Groth M."/>
            <person name="Szafranski K."/>
            <person name="Schliwa M."/>
        </authorList>
    </citation>
    <scope>NUCLEOTIDE SEQUENCE [LARGE SCALE GENOMIC DNA]</scope>
</reference>
<evidence type="ECO:0000313" key="1">
    <source>
        <dbReference type="EMBL" id="ETO04677.1"/>
    </source>
</evidence>
<proteinExistence type="predicted"/>
<dbReference type="Proteomes" id="UP000023152">
    <property type="component" value="Unassembled WGS sequence"/>
</dbReference>
<organism evidence="1 2">
    <name type="scientific">Reticulomyxa filosa</name>
    <dbReference type="NCBI Taxonomy" id="46433"/>
    <lineage>
        <taxon>Eukaryota</taxon>
        <taxon>Sar</taxon>
        <taxon>Rhizaria</taxon>
        <taxon>Retaria</taxon>
        <taxon>Foraminifera</taxon>
        <taxon>Monothalamids</taxon>
        <taxon>Reticulomyxidae</taxon>
        <taxon>Reticulomyxa</taxon>
    </lineage>
</organism>
<dbReference type="EMBL" id="ASPP01029060">
    <property type="protein sequence ID" value="ETO04677.1"/>
    <property type="molecule type" value="Genomic_DNA"/>
</dbReference>
<protein>
    <submittedName>
        <fullName evidence="1">Uncharacterized protein</fullName>
    </submittedName>
</protein>
<accession>X6LU55</accession>
<name>X6LU55_RETFI</name>
<gene>
    <name evidence="1" type="ORF">RFI_32722</name>
</gene>
<keyword evidence="2" id="KW-1185">Reference proteome</keyword>
<evidence type="ECO:0000313" key="2">
    <source>
        <dbReference type="Proteomes" id="UP000023152"/>
    </source>
</evidence>